<gene>
    <name evidence="2" type="ORF">J2800_001565</name>
</gene>
<sequence>MPRFHFEAQGSERFPDPEGVELRNLTAARREAARLAAALVRDYPEVFAEPRSWRMCILDDDGNTLEAQPFDALDLKPNANDD</sequence>
<accession>A0ABU1MXC6</accession>
<evidence type="ECO:0000313" key="3">
    <source>
        <dbReference type="Proteomes" id="UP001262754"/>
    </source>
</evidence>
<evidence type="ECO:0000259" key="1">
    <source>
        <dbReference type="Pfam" id="PF21834"/>
    </source>
</evidence>
<organism evidence="2 3">
    <name type="scientific">Caulobacter rhizosphaerae</name>
    <dbReference type="NCBI Taxonomy" id="2010972"/>
    <lineage>
        <taxon>Bacteria</taxon>
        <taxon>Pseudomonadati</taxon>
        <taxon>Pseudomonadota</taxon>
        <taxon>Alphaproteobacteria</taxon>
        <taxon>Caulobacterales</taxon>
        <taxon>Caulobacteraceae</taxon>
        <taxon>Caulobacter</taxon>
    </lineage>
</organism>
<dbReference type="Proteomes" id="UP001262754">
    <property type="component" value="Unassembled WGS sequence"/>
</dbReference>
<evidence type="ECO:0000313" key="2">
    <source>
        <dbReference type="EMBL" id="MDR6530826.1"/>
    </source>
</evidence>
<dbReference type="Pfam" id="PF21834">
    <property type="entry name" value="DUF6894"/>
    <property type="match status" value="1"/>
</dbReference>
<feature type="domain" description="DUF6894" evidence="1">
    <location>
        <begin position="3"/>
        <end position="69"/>
    </location>
</feature>
<dbReference type="RefSeq" id="WP_056762193.1">
    <property type="nucleotide sequence ID" value="NZ_JAVDRL010000004.1"/>
</dbReference>
<name>A0ABU1MXC6_9CAUL</name>
<protein>
    <recommendedName>
        <fullName evidence="1">DUF6894 domain-containing protein</fullName>
    </recommendedName>
</protein>
<dbReference type="EMBL" id="JAVDRL010000004">
    <property type="protein sequence ID" value="MDR6530826.1"/>
    <property type="molecule type" value="Genomic_DNA"/>
</dbReference>
<comment type="caution">
    <text evidence="2">The sequence shown here is derived from an EMBL/GenBank/DDBJ whole genome shotgun (WGS) entry which is preliminary data.</text>
</comment>
<keyword evidence="3" id="KW-1185">Reference proteome</keyword>
<proteinExistence type="predicted"/>
<dbReference type="InterPro" id="IPR054189">
    <property type="entry name" value="DUF6894"/>
</dbReference>
<reference evidence="2 3" key="1">
    <citation type="submission" date="2023-07" db="EMBL/GenBank/DDBJ databases">
        <title>Sorghum-associated microbial communities from plants grown in Nebraska, USA.</title>
        <authorList>
            <person name="Schachtman D."/>
        </authorList>
    </citation>
    <scope>NUCLEOTIDE SEQUENCE [LARGE SCALE GENOMIC DNA]</scope>
    <source>
        <strain evidence="2 3">DS2154</strain>
    </source>
</reference>